<keyword evidence="3 6" id="KW-0812">Transmembrane</keyword>
<dbReference type="EnsemblBacteria" id="BAC91723">
    <property type="protein sequence ID" value="BAC91723"/>
    <property type="gene ID" value="BAC91723"/>
</dbReference>
<dbReference type="Proteomes" id="UP000000557">
    <property type="component" value="Chromosome"/>
</dbReference>
<reference evidence="7 8" key="2">
    <citation type="journal article" date="2003" name="DNA Res.">
        <title>Complete genome structure of Gloeobacter violaceus PCC 7421, a cyanobacterium that lacks thylakoids (supplement).</title>
        <authorList>
            <person name="Nakamura Y."/>
            <person name="Kaneko T."/>
            <person name="Sato S."/>
            <person name="Mimuro M."/>
            <person name="Miyashita H."/>
            <person name="Tsuchiya T."/>
            <person name="Sasamoto S."/>
            <person name="Watanabe A."/>
            <person name="Kawashima K."/>
            <person name="Kishida Y."/>
            <person name="Kiyokawa C."/>
            <person name="Kohara M."/>
            <person name="Matsumoto M."/>
            <person name="Matsuno A."/>
            <person name="Nakazaki N."/>
            <person name="Shimpo S."/>
            <person name="Takeuchi C."/>
            <person name="Yamada M."/>
            <person name="Tabata S."/>
        </authorList>
    </citation>
    <scope>NUCLEOTIDE SEQUENCE [LARGE SCALE GENOMIC DNA]</scope>
    <source>
        <strain evidence="8">ATCC 29082 / PCC 7421</strain>
    </source>
</reference>
<feature type="transmembrane region" description="Helical" evidence="6">
    <location>
        <begin position="217"/>
        <end position="250"/>
    </location>
</feature>
<feature type="transmembrane region" description="Helical" evidence="6">
    <location>
        <begin position="493"/>
        <end position="513"/>
    </location>
</feature>
<reference evidence="7 8" key="1">
    <citation type="journal article" date="2003" name="DNA Res.">
        <title>Complete genome structure of Gloeobacter violaceus PCC 7421, a cyanobacterium that lacks thylakoids.</title>
        <authorList>
            <person name="Nakamura Y."/>
            <person name="Kaneko T."/>
            <person name="Sato S."/>
            <person name="Mimuro M."/>
            <person name="Miyashita H."/>
            <person name="Tsuchiya T."/>
            <person name="Sasamoto S."/>
            <person name="Watanabe A."/>
            <person name="Kawashima K."/>
            <person name="Kishida Y."/>
            <person name="Kiyokawa C."/>
            <person name="Kohara M."/>
            <person name="Matsumoto M."/>
            <person name="Matsuno A."/>
            <person name="Nakazaki N."/>
            <person name="Shimpo S."/>
            <person name="Takeuchi C."/>
            <person name="Yamada M."/>
            <person name="Tabata S."/>
        </authorList>
    </citation>
    <scope>NUCLEOTIDE SEQUENCE [LARGE SCALE GENOMIC DNA]</scope>
    <source>
        <strain evidence="8">ATCC 29082 / PCC 7421</strain>
    </source>
</reference>
<organism evidence="7 8">
    <name type="scientific">Gloeobacter violaceus (strain ATCC 29082 / PCC 7421)</name>
    <dbReference type="NCBI Taxonomy" id="251221"/>
    <lineage>
        <taxon>Bacteria</taxon>
        <taxon>Bacillati</taxon>
        <taxon>Cyanobacteriota</taxon>
        <taxon>Cyanophyceae</taxon>
        <taxon>Gloeobacterales</taxon>
        <taxon>Gloeobacteraceae</taxon>
        <taxon>Gloeobacter</taxon>
    </lineage>
</organism>
<dbReference type="STRING" id="251221.gene:10761299"/>
<dbReference type="GO" id="GO:0005886">
    <property type="term" value="C:plasma membrane"/>
    <property type="evidence" value="ECO:0000318"/>
    <property type="project" value="GO_Central"/>
</dbReference>
<feature type="transmembrane region" description="Helical" evidence="6">
    <location>
        <begin position="78"/>
        <end position="94"/>
    </location>
</feature>
<feature type="transmembrane region" description="Helical" evidence="6">
    <location>
        <begin position="455"/>
        <end position="472"/>
    </location>
</feature>
<accession>Q7NEU6</accession>
<dbReference type="PANTHER" id="PTHR30250:SF26">
    <property type="entry name" value="PSMA PROTEIN"/>
    <property type="match status" value="1"/>
</dbReference>
<evidence type="ECO:0000256" key="5">
    <source>
        <dbReference type="ARBA" id="ARBA00023136"/>
    </source>
</evidence>
<dbReference type="InParanoid" id="Q7NEU6"/>
<gene>
    <name evidence="7" type="ordered locus">glr3782</name>
</gene>
<evidence type="ECO:0000313" key="8">
    <source>
        <dbReference type="Proteomes" id="UP000000557"/>
    </source>
</evidence>
<keyword evidence="5 6" id="KW-0472">Membrane</keyword>
<proteinExistence type="predicted"/>
<dbReference type="eggNOG" id="COG2244">
    <property type="taxonomic scope" value="Bacteria"/>
</dbReference>
<dbReference type="PATRIC" id="fig|251221.4.peg.3817"/>
<dbReference type="HOGENOM" id="CLU_549529_0_0_3"/>
<dbReference type="InterPro" id="IPR050833">
    <property type="entry name" value="Poly_Biosynth_Transport"/>
</dbReference>
<keyword evidence="2" id="KW-1003">Cell membrane</keyword>
<evidence type="ECO:0000256" key="3">
    <source>
        <dbReference type="ARBA" id="ARBA00022692"/>
    </source>
</evidence>
<feature type="transmembrane region" description="Helical" evidence="6">
    <location>
        <begin position="49"/>
        <end position="71"/>
    </location>
</feature>
<feature type="transmembrane region" description="Helical" evidence="6">
    <location>
        <begin position="369"/>
        <end position="387"/>
    </location>
</feature>
<evidence type="ECO:0000256" key="2">
    <source>
        <dbReference type="ARBA" id="ARBA00022475"/>
    </source>
</evidence>
<evidence type="ECO:0000256" key="4">
    <source>
        <dbReference type="ARBA" id="ARBA00022989"/>
    </source>
</evidence>
<keyword evidence="4 6" id="KW-1133">Transmembrane helix</keyword>
<evidence type="ECO:0000256" key="6">
    <source>
        <dbReference type="SAM" id="Phobius"/>
    </source>
</evidence>
<comment type="subcellular location">
    <subcellularLocation>
        <location evidence="1">Cell membrane</location>
        <topology evidence="1">Multi-pass membrane protein</topology>
    </subcellularLocation>
</comment>
<protein>
    <submittedName>
        <fullName evidence="7">Glr3782 protein</fullName>
    </submittedName>
</protein>
<dbReference type="OrthoDB" id="920322at2"/>
<dbReference type="EMBL" id="BA000045">
    <property type="protein sequence ID" value="BAC91723.1"/>
    <property type="molecule type" value="Genomic_DNA"/>
</dbReference>
<dbReference type="PANTHER" id="PTHR30250">
    <property type="entry name" value="PST FAMILY PREDICTED COLANIC ACID TRANSPORTER"/>
    <property type="match status" value="1"/>
</dbReference>
<feature type="transmembrane region" description="Helical" evidence="6">
    <location>
        <begin position="179"/>
        <end position="197"/>
    </location>
</feature>
<name>Q7NEU6_GLOVI</name>
<dbReference type="AlphaFoldDB" id="Q7NEU6"/>
<keyword evidence="8" id="KW-1185">Reference proteome</keyword>
<feature type="transmembrane region" description="Helical" evidence="6">
    <location>
        <begin position="146"/>
        <end position="167"/>
    </location>
</feature>
<sequence length="519" mass="56860">MALQTETDGAICSSFRLPVPYSDTKTTVRPTARLSLAGLPLRLWHSPTITTWGSFAARTLSLVAVFPLVLARFSAEQVVVWSLLNSIIGLQMLADLGFASTFSRVIAFAMGGAKDLVDFRNPKRVHGSGEPDWEVIGRISSTMGTVYGRLTVVSVIALASFGTWSLNKPIEALPDRTEAWLAWAVVLATTAITFRGNAYSAYLQGINQIALLRRWEIATSVGAVITSTAVMLVDGSLLALVVANQIWLVIATLRNRWLCSVVKQGRFFYGSDQGLDGPIFQAVWPSAWRSGVGIALTGGLVQVSNLLYAQWGPVQQVASYLIALRLIQAVSQFSQAPFYSKTPLLARLRSEGKLDEQVYVARRGMLLSYWAYSIGFVAIGTSAGPLLKLLDSQTSFVEPQLWALMGLVFFCERYGAMHLQLYTTTNHIIWHTVALVHSAIFMAVSLATFNFVGAYAIPGGLLAGYLGFYSWYSAAHSYKAFHLQLWSFEKSTSLVPLSVTLVYSLGSFLFPMLSKTWNG</sequence>
<feature type="transmembrane region" description="Helical" evidence="6">
    <location>
        <begin position="428"/>
        <end position="449"/>
    </location>
</feature>
<evidence type="ECO:0000313" key="7">
    <source>
        <dbReference type="EMBL" id="BAC91723.1"/>
    </source>
</evidence>
<evidence type="ECO:0000256" key="1">
    <source>
        <dbReference type="ARBA" id="ARBA00004651"/>
    </source>
</evidence>
<dbReference type="KEGG" id="gvi:glr3782"/>